<keyword evidence="2" id="KW-0813">Transport</keyword>
<dbReference type="FunCoup" id="A0A4Q1BTI7">
    <property type="interactions" value="35"/>
</dbReference>
<feature type="region of interest" description="Disordered" evidence="6">
    <location>
        <begin position="100"/>
        <end position="127"/>
    </location>
</feature>
<dbReference type="PANTHER" id="PTHR45649">
    <property type="entry name" value="AMINO-ACID PERMEASE BAT1"/>
    <property type="match status" value="1"/>
</dbReference>
<accession>A0A4Q1BTI7</accession>
<dbReference type="EMBL" id="SDIL01000009">
    <property type="protein sequence ID" value="RXK41391.1"/>
    <property type="molecule type" value="Genomic_DNA"/>
</dbReference>
<evidence type="ECO:0000256" key="6">
    <source>
        <dbReference type="SAM" id="MobiDB-lite"/>
    </source>
</evidence>
<feature type="transmembrane region" description="Helical" evidence="7">
    <location>
        <begin position="443"/>
        <end position="466"/>
    </location>
</feature>
<keyword evidence="3 7" id="KW-0812">Transmembrane</keyword>
<dbReference type="STRING" id="5217.A0A4Q1BTI7"/>
<evidence type="ECO:0000256" key="3">
    <source>
        <dbReference type="ARBA" id="ARBA00022692"/>
    </source>
</evidence>
<dbReference type="PANTHER" id="PTHR45649:SF9">
    <property type="entry name" value="AMINO-ACID PERMEASE 2"/>
    <property type="match status" value="1"/>
</dbReference>
<evidence type="ECO:0000256" key="2">
    <source>
        <dbReference type="ARBA" id="ARBA00022448"/>
    </source>
</evidence>
<evidence type="ECO:0000313" key="8">
    <source>
        <dbReference type="EMBL" id="RXK41391.1"/>
    </source>
</evidence>
<feature type="compositionally biased region" description="Polar residues" evidence="6">
    <location>
        <begin position="691"/>
        <end position="713"/>
    </location>
</feature>
<dbReference type="VEuPathDB" id="FungiDB:TREMEDRAFT_44284"/>
<evidence type="ECO:0000256" key="1">
    <source>
        <dbReference type="ARBA" id="ARBA00004141"/>
    </source>
</evidence>
<keyword evidence="5 7" id="KW-0472">Membrane</keyword>
<feature type="compositionally biased region" description="Low complexity" evidence="6">
    <location>
        <begin position="104"/>
        <end position="122"/>
    </location>
</feature>
<evidence type="ECO:0000256" key="4">
    <source>
        <dbReference type="ARBA" id="ARBA00022989"/>
    </source>
</evidence>
<feature type="transmembrane region" description="Helical" evidence="7">
    <location>
        <begin position="307"/>
        <end position="329"/>
    </location>
</feature>
<feature type="region of interest" description="Disordered" evidence="6">
    <location>
        <begin position="22"/>
        <end position="88"/>
    </location>
</feature>
<feature type="transmembrane region" description="Helical" evidence="7">
    <location>
        <begin position="361"/>
        <end position="386"/>
    </location>
</feature>
<evidence type="ECO:0008006" key="10">
    <source>
        <dbReference type="Google" id="ProtNLM"/>
    </source>
</evidence>
<dbReference type="InParanoid" id="A0A4Q1BTI7"/>
<keyword evidence="9" id="KW-1185">Reference proteome</keyword>
<comment type="subcellular location">
    <subcellularLocation>
        <location evidence="1">Membrane</location>
        <topology evidence="1">Multi-pass membrane protein</topology>
    </subcellularLocation>
</comment>
<feature type="transmembrane region" description="Helical" evidence="7">
    <location>
        <begin position="615"/>
        <end position="633"/>
    </location>
</feature>
<feature type="transmembrane region" description="Helical" evidence="7">
    <location>
        <begin position="570"/>
        <end position="594"/>
    </location>
</feature>
<dbReference type="Gene3D" id="1.20.1740.10">
    <property type="entry name" value="Amino acid/polyamine transporter I"/>
    <property type="match status" value="1"/>
</dbReference>
<gene>
    <name evidence="8" type="ORF">M231_01296</name>
</gene>
<feature type="compositionally biased region" description="Low complexity" evidence="6">
    <location>
        <begin position="22"/>
        <end position="37"/>
    </location>
</feature>
<evidence type="ECO:0000313" key="9">
    <source>
        <dbReference type="Proteomes" id="UP000289152"/>
    </source>
</evidence>
<dbReference type="GO" id="GO:0022857">
    <property type="term" value="F:transmembrane transporter activity"/>
    <property type="evidence" value="ECO:0007669"/>
    <property type="project" value="InterPro"/>
</dbReference>
<name>A0A4Q1BTI7_TREME</name>
<dbReference type="Proteomes" id="UP000289152">
    <property type="component" value="Unassembled WGS sequence"/>
</dbReference>
<feature type="transmembrane region" description="Helical" evidence="7">
    <location>
        <begin position="249"/>
        <end position="269"/>
    </location>
</feature>
<proteinExistence type="predicted"/>
<dbReference type="AlphaFoldDB" id="A0A4Q1BTI7"/>
<organism evidence="8 9">
    <name type="scientific">Tremella mesenterica</name>
    <name type="common">Jelly fungus</name>
    <dbReference type="NCBI Taxonomy" id="5217"/>
    <lineage>
        <taxon>Eukaryota</taxon>
        <taxon>Fungi</taxon>
        <taxon>Dikarya</taxon>
        <taxon>Basidiomycota</taxon>
        <taxon>Agaricomycotina</taxon>
        <taxon>Tremellomycetes</taxon>
        <taxon>Tremellales</taxon>
        <taxon>Tremellaceae</taxon>
        <taxon>Tremella</taxon>
    </lineage>
</organism>
<dbReference type="InterPro" id="IPR002293">
    <property type="entry name" value="AA/rel_permease1"/>
</dbReference>
<sequence>MTSLQEEITNVNVITDHESLQSISTSTHSTNSTITNHLPSSSTSHLERSGTGSTSKPKRLIFSAAPTPNNTYLPSPIPEDQSRDKDYSNESFTEELLYSPDDFSISPSQPSLSPSHQPSSYSDHTSAHLLSSDYNSSLSSIPISSRPIPAPPLPLNETNGNSGTDLLSTPSTVGPKPTEDHLEAQTLRSTVRLKQEEVDAHRLRQLGYDAVLGRDYTFWSSLAISWLNIGCLQGTIFAVSGAYSYGGPLMIIIAWPLSGILSMCLTLTLSELASAYPVSGAMASWAWKCARGGVGGERGWGWLMTGFVLLVLWEVAEIVTGTMGLSFVYNPKDWQLLLFFLAALAICGTIQGTGWGRSHTFWLVSGAYGFTMWAVLVITLIVVIASRPSHASFRHMYFNDTGFSSKAYVYLLGWTYTTIASGADASAHMAEETKNPARNVPNAMSAAMALTYVLGYISIVLLLLAIDPKDGNAVHNHPFAFGYVLEQAVNRQAAISLCCLLIVALLLQIMAQLQASSRFVFALARDNALPFSEAIRRTNSAKQPVIANWVVVGLCAPFACLLIGSHNTLYSVVAVASSTLSYVGYTVPVILYLLSRLDLQQEGRTSWSLRGLSKPVAVVGVLFGLAVVVVQALPGSKPITADSISWSPVIFVGTLLICFLTWRFYGDKHYSGPIRALTKWQTGVELDLQSTLASRSRTSKPSEPTQPSATSESRFCEGETPDAAMKYPIQGYFPEHVPTVIVEPARTLEDHSFGTGTEWTDASMTDLEEDGEVSRGTVTSGGGRRSTIVRWTSMSVMPSVSEG</sequence>
<feature type="transmembrane region" description="Helical" evidence="7">
    <location>
        <begin position="336"/>
        <end position="355"/>
    </location>
</feature>
<feature type="transmembrane region" description="Helical" evidence="7">
    <location>
        <begin position="545"/>
        <end position="564"/>
    </location>
</feature>
<keyword evidence="4 7" id="KW-1133">Transmembrane helix</keyword>
<dbReference type="GO" id="GO:0016020">
    <property type="term" value="C:membrane"/>
    <property type="evidence" value="ECO:0007669"/>
    <property type="project" value="UniProtKB-SubCell"/>
</dbReference>
<comment type="caution">
    <text evidence="8">The sequence shown here is derived from an EMBL/GenBank/DDBJ whole genome shotgun (WGS) entry which is preliminary data.</text>
</comment>
<reference evidence="8 9" key="1">
    <citation type="submission" date="2016-06" db="EMBL/GenBank/DDBJ databases">
        <title>Evolution of pathogenesis and genome organization in the Tremellales.</title>
        <authorList>
            <person name="Cuomo C."/>
            <person name="Litvintseva A."/>
            <person name="Heitman J."/>
            <person name="Chen Y."/>
            <person name="Sun S."/>
            <person name="Springer D."/>
            <person name="Dromer F."/>
            <person name="Young S."/>
            <person name="Zeng Q."/>
            <person name="Chapman S."/>
            <person name="Gujja S."/>
            <person name="Saif S."/>
            <person name="Birren B."/>
        </authorList>
    </citation>
    <scope>NUCLEOTIDE SEQUENCE [LARGE SCALE GENOMIC DNA]</scope>
    <source>
        <strain evidence="8 9">ATCC 28783</strain>
    </source>
</reference>
<feature type="region of interest" description="Disordered" evidence="6">
    <location>
        <begin position="142"/>
        <end position="178"/>
    </location>
</feature>
<feature type="region of interest" description="Disordered" evidence="6">
    <location>
        <begin position="691"/>
        <end position="717"/>
    </location>
</feature>
<protein>
    <recommendedName>
        <fullName evidence="10">Amino acid/metabolite permease</fullName>
    </recommendedName>
</protein>
<feature type="compositionally biased region" description="Polar residues" evidence="6">
    <location>
        <begin position="156"/>
        <end position="172"/>
    </location>
</feature>
<feature type="transmembrane region" description="Helical" evidence="7">
    <location>
        <begin position="216"/>
        <end position="237"/>
    </location>
</feature>
<evidence type="ECO:0000256" key="7">
    <source>
        <dbReference type="SAM" id="Phobius"/>
    </source>
</evidence>
<dbReference type="OrthoDB" id="10054429at2759"/>
<dbReference type="Pfam" id="PF13520">
    <property type="entry name" value="AA_permease_2"/>
    <property type="match status" value="1"/>
</dbReference>
<feature type="compositionally biased region" description="Polar residues" evidence="6">
    <location>
        <begin position="38"/>
        <end position="55"/>
    </location>
</feature>
<evidence type="ECO:0000256" key="5">
    <source>
        <dbReference type="ARBA" id="ARBA00023136"/>
    </source>
</evidence>
<feature type="transmembrane region" description="Helical" evidence="7">
    <location>
        <begin position="645"/>
        <end position="665"/>
    </location>
</feature>